<dbReference type="CDD" id="cd02022">
    <property type="entry name" value="DPCK"/>
    <property type="match status" value="1"/>
</dbReference>
<feature type="binding site" evidence="3">
    <location>
        <begin position="20"/>
        <end position="25"/>
    </location>
    <ligand>
        <name>ATP</name>
        <dbReference type="ChEBI" id="CHEBI:30616"/>
    </ligand>
</feature>
<organism evidence="5">
    <name type="scientific">Nakamurella sp. A5-74</name>
    <dbReference type="NCBI Taxonomy" id="3158264"/>
    <lineage>
        <taxon>Bacteria</taxon>
        <taxon>Bacillati</taxon>
        <taxon>Actinomycetota</taxon>
        <taxon>Actinomycetes</taxon>
        <taxon>Nakamurellales</taxon>
        <taxon>Nakamurellaceae</taxon>
        <taxon>Nakamurella</taxon>
    </lineage>
</organism>
<dbReference type="PANTHER" id="PTHR10695:SF46">
    <property type="entry name" value="BIFUNCTIONAL COENZYME A SYNTHASE-RELATED"/>
    <property type="match status" value="1"/>
</dbReference>
<dbReference type="SUPFAM" id="SSF52540">
    <property type="entry name" value="P-loop containing nucleoside triphosphate hydrolases"/>
    <property type="match status" value="1"/>
</dbReference>
<protein>
    <recommendedName>
        <fullName evidence="3 4">Dephospho-CoA kinase</fullName>
        <ecNumber evidence="3 4">2.7.1.24</ecNumber>
    </recommendedName>
    <alternativeName>
        <fullName evidence="3">Dephosphocoenzyme A kinase</fullName>
    </alternativeName>
</protein>
<evidence type="ECO:0000256" key="1">
    <source>
        <dbReference type="ARBA" id="ARBA00022741"/>
    </source>
</evidence>
<dbReference type="Pfam" id="PF01121">
    <property type="entry name" value="CoaE"/>
    <property type="match status" value="1"/>
</dbReference>
<comment type="catalytic activity">
    <reaction evidence="3">
        <text>3'-dephospho-CoA + ATP = ADP + CoA + H(+)</text>
        <dbReference type="Rhea" id="RHEA:18245"/>
        <dbReference type="ChEBI" id="CHEBI:15378"/>
        <dbReference type="ChEBI" id="CHEBI:30616"/>
        <dbReference type="ChEBI" id="CHEBI:57287"/>
        <dbReference type="ChEBI" id="CHEBI:57328"/>
        <dbReference type="ChEBI" id="CHEBI:456216"/>
        <dbReference type="EC" id="2.7.1.24"/>
    </reaction>
</comment>
<keyword evidence="3" id="KW-0173">Coenzyme A biosynthesis</keyword>
<gene>
    <name evidence="3 5" type="primary">coaE</name>
    <name evidence="5" type="ORF">ABLG96_09960</name>
</gene>
<dbReference type="InterPro" id="IPR001977">
    <property type="entry name" value="Depp_CoAkinase"/>
</dbReference>
<dbReference type="GO" id="GO:0015937">
    <property type="term" value="P:coenzyme A biosynthetic process"/>
    <property type="evidence" value="ECO:0007669"/>
    <property type="project" value="UniProtKB-UniRule"/>
</dbReference>
<name>A0AAU8DVD7_9ACTN</name>
<proteinExistence type="inferred from homology"/>
<evidence type="ECO:0000256" key="4">
    <source>
        <dbReference type="NCBIfam" id="TIGR00152"/>
    </source>
</evidence>
<dbReference type="HAMAP" id="MF_00376">
    <property type="entry name" value="Dephospho_CoA_kinase"/>
    <property type="match status" value="1"/>
</dbReference>
<evidence type="ECO:0000256" key="2">
    <source>
        <dbReference type="ARBA" id="ARBA00022840"/>
    </source>
</evidence>
<keyword evidence="3 5" id="KW-0418">Kinase</keyword>
<comment type="function">
    <text evidence="3">Catalyzes the phosphorylation of the 3'-hydroxyl group of dephosphocoenzyme A to form coenzyme A.</text>
</comment>
<keyword evidence="3" id="KW-0963">Cytoplasm</keyword>
<dbReference type="EMBL" id="CP159218">
    <property type="protein sequence ID" value="XCG65565.1"/>
    <property type="molecule type" value="Genomic_DNA"/>
</dbReference>
<comment type="similarity">
    <text evidence="3">Belongs to the CoaE family.</text>
</comment>
<dbReference type="GO" id="GO:0005524">
    <property type="term" value="F:ATP binding"/>
    <property type="evidence" value="ECO:0007669"/>
    <property type="project" value="UniProtKB-UniRule"/>
</dbReference>
<keyword evidence="2 3" id="KW-0067">ATP-binding</keyword>
<accession>A0AAU8DVD7</accession>
<comment type="pathway">
    <text evidence="3">Cofactor biosynthesis; coenzyme A biosynthesis; CoA from (R)-pantothenate: step 5/5.</text>
</comment>
<sequence>MSSSAVQRRPLTVAVTGGIGAGKSTVSRGLGDLGAVVIDSDRLAREVVAPGTDGLAAVVEAFGIEVLDADGALDRPTLGSIVFGDPEARRRLEAITHPLVRALFTRRVAEAGPDTLVVNDIPLLRTMQDAVRYHLVITVGMADEDARIGRLVARGHTETDARVRIAAQIDDDARRALSDVWIDNSGTPAALQTGIDELNRRLVTFARNRSARTAVPNPHSGSAVPNGPLRHRILAAAPGGELDANGRLVITGDADQLAKSLQDNGFAWHDRGSRGAVGERIGNCDPGRPFSLPAVRRR</sequence>
<dbReference type="RefSeq" id="WP_353651170.1">
    <property type="nucleotide sequence ID" value="NZ_CP159218.1"/>
</dbReference>
<reference evidence="5" key="1">
    <citation type="submission" date="2024-05" db="EMBL/GenBank/DDBJ databases">
        <authorList>
            <person name="Cai S.Y."/>
            <person name="Jin L.M."/>
            <person name="Li H.R."/>
        </authorList>
    </citation>
    <scope>NUCLEOTIDE SEQUENCE</scope>
    <source>
        <strain evidence="5">A5-74</strain>
    </source>
</reference>
<evidence type="ECO:0000256" key="3">
    <source>
        <dbReference type="HAMAP-Rule" id="MF_00376"/>
    </source>
</evidence>
<dbReference type="PROSITE" id="PS51219">
    <property type="entry name" value="DPCK"/>
    <property type="match status" value="1"/>
</dbReference>
<dbReference type="NCBIfam" id="TIGR00152">
    <property type="entry name" value="dephospho-CoA kinase"/>
    <property type="match status" value="1"/>
</dbReference>
<dbReference type="EC" id="2.7.1.24" evidence="3 4"/>
<dbReference type="GO" id="GO:0004140">
    <property type="term" value="F:dephospho-CoA kinase activity"/>
    <property type="evidence" value="ECO:0007669"/>
    <property type="project" value="UniProtKB-UniRule"/>
</dbReference>
<dbReference type="AlphaFoldDB" id="A0AAU8DVD7"/>
<evidence type="ECO:0000313" key="5">
    <source>
        <dbReference type="EMBL" id="XCG65565.1"/>
    </source>
</evidence>
<dbReference type="NCBIfam" id="NF002879">
    <property type="entry name" value="PRK03333.1"/>
    <property type="match status" value="1"/>
</dbReference>
<dbReference type="Gene3D" id="3.40.50.300">
    <property type="entry name" value="P-loop containing nucleotide triphosphate hydrolases"/>
    <property type="match status" value="1"/>
</dbReference>
<dbReference type="GO" id="GO:0005737">
    <property type="term" value="C:cytoplasm"/>
    <property type="evidence" value="ECO:0007669"/>
    <property type="project" value="UniProtKB-SubCell"/>
</dbReference>
<keyword evidence="3 5" id="KW-0808">Transferase</keyword>
<comment type="subcellular location">
    <subcellularLocation>
        <location evidence="3">Cytoplasm</location>
    </subcellularLocation>
</comment>
<dbReference type="PANTHER" id="PTHR10695">
    <property type="entry name" value="DEPHOSPHO-COA KINASE-RELATED"/>
    <property type="match status" value="1"/>
</dbReference>
<dbReference type="InterPro" id="IPR027417">
    <property type="entry name" value="P-loop_NTPase"/>
</dbReference>
<keyword evidence="1 3" id="KW-0547">Nucleotide-binding</keyword>